<dbReference type="EMBL" id="JACOPD010000012">
    <property type="protein sequence ID" value="MBC5681872.1"/>
    <property type="molecule type" value="Genomic_DNA"/>
</dbReference>
<dbReference type="SUPFAM" id="SSF52540">
    <property type="entry name" value="P-loop containing nucleoside triphosphate hydrolases"/>
    <property type="match status" value="1"/>
</dbReference>
<dbReference type="RefSeq" id="WP_021866656.1">
    <property type="nucleotide sequence ID" value="NZ_JACOPD010000012.1"/>
</dbReference>
<keyword evidence="3" id="KW-1185">Reference proteome</keyword>
<evidence type="ECO:0000259" key="1">
    <source>
        <dbReference type="SMART" id="SM00382"/>
    </source>
</evidence>
<dbReference type="CDD" id="cd00009">
    <property type="entry name" value="AAA"/>
    <property type="match status" value="1"/>
</dbReference>
<protein>
    <submittedName>
        <fullName evidence="2">AAA family ATPase</fullName>
    </submittedName>
</protein>
<dbReference type="Pfam" id="PF00004">
    <property type="entry name" value="AAA"/>
    <property type="match status" value="1"/>
</dbReference>
<organism evidence="2 3">
    <name type="scientific">Lachnospira hominis</name>
    <name type="common">ex Liu et al. 2021</name>
    <dbReference type="NCBI Taxonomy" id="2763051"/>
    <lineage>
        <taxon>Bacteria</taxon>
        <taxon>Bacillati</taxon>
        <taxon>Bacillota</taxon>
        <taxon>Clostridia</taxon>
        <taxon>Lachnospirales</taxon>
        <taxon>Lachnospiraceae</taxon>
        <taxon>Lachnospira</taxon>
    </lineage>
</organism>
<dbReference type="SMART" id="SM00382">
    <property type="entry name" value="AAA"/>
    <property type="match status" value="1"/>
</dbReference>
<comment type="caution">
    <text evidence="2">The sequence shown here is derived from an EMBL/GenBank/DDBJ whole genome shotgun (WGS) entry which is preliminary data.</text>
</comment>
<dbReference type="InterPro" id="IPR003959">
    <property type="entry name" value="ATPase_AAA_core"/>
</dbReference>
<dbReference type="Gene3D" id="3.40.50.300">
    <property type="entry name" value="P-loop containing nucleotide triphosphate hydrolases"/>
    <property type="match status" value="1"/>
</dbReference>
<reference evidence="2 3" key="1">
    <citation type="submission" date="2020-08" db="EMBL/GenBank/DDBJ databases">
        <title>Genome public.</title>
        <authorList>
            <person name="Liu C."/>
            <person name="Sun Q."/>
        </authorList>
    </citation>
    <scope>NUCLEOTIDE SEQUENCE [LARGE SCALE GENOMIC DNA]</scope>
    <source>
        <strain evidence="2 3">NSJ-43</strain>
    </source>
</reference>
<gene>
    <name evidence="2" type="ORF">H8S01_13035</name>
</gene>
<proteinExistence type="predicted"/>
<name>A0ABR7G356_9FIRM</name>
<dbReference type="InterPro" id="IPR027417">
    <property type="entry name" value="P-loop_NTPase"/>
</dbReference>
<evidence type="ECO:0000313" key="2">
    <source>
        <dbReference type="EMBL" id="MBC5681872.1"/>
    </source>
</evidence>
<accession>A0ABR7G356</accession>
<sequence>MNIERAKEEIKNTVKAYLAKDEDGNPLIPSVHQRPVLLIGPPGIGKTAIMDQAARECGISLAAYTMTHHTRQSAMGLPFIDKKVYDGNEYSVTSYTMSEIIASVHDKIEKTGIKEGILFIDEINCVSETLAPVMLQFLQAKMFGNTKVPDGWIIVAAGNPPEYNRSVRDFDVVTLDRVKYIEVTPDYDIWKNYARKKGIHAAVLSYLDARQENFYKIETTVEGKRFVTARGWEDLSDIIKAYEKLGISVDEQVISQYLQDEDTAMDFANYLALYYKYEKSYNVKDILLANTAQSVYTRLAKAPFDERISVVSLVLGALNAEFKKYYRMTMTAQKLFDELKFFQKNEALVFSDVVKDMRNTYLRDKEKGLWDEDAQAVNAAVIREIGDYELAVKNAGVSEHTDVFTIISSEFMKLSDKREALSQQIMLELNNAFDFAEKAFGHGPEMVLFVTELAAGFYSISFIQENGCDKFYYYNKNMLRDNARQQLLDEI</sequence>
<feature type="domain" description="AAA+ ATPase" evidence="1">
    <location>
        <begin position="32"/>
        <end position="186"/>
    </location>
</feature>
<dbReference type="InterPro" id="IPR003593">
    <property type="entry name" value="AAA+_ATPase"/>
</dbReference>
<dbReference type="Proteomes" id="UP000628463">
    <property type="component" value="Unassembled WGS sequence"/>
</dbReference>
<evidence type="ECO:0000313" key="3">
    <source>
        <dbReference type="Proteomes" id="UP000628463"/>
    </source>
</evidence>